<dbReference type="PANTHER" id="PTHR38434:SF1">
    <property type="entry name" value="BLL2549 PROTEIN"/>
    <property type="match status" value="1"/>
</dbReference>
<name>A0A418YE65_9GAMM</name>
<feature type="transmembrane region" description="Helical" evidence="2">
    <location>
        <begin position="868"/>
        <end position="887"/>
    </location>
</feature>
<dbReference type="Proteomes" id="UP000283255">
    <property type="component" value="Unassembled WGS sequence"/>
</dbReference>
<feature type="transmembrane region" description="Helical" evidence="2">
    <location>
        <begin position="228"/>
        <end position="248"/>
    </location>
</feature>
<feature type="transmembrane region" description="Helical" evidence="2">
    <location>
        <begin position="838"/>
        <end position="856"/>
    </location>
</feature>
<accession>A0A418YE65</accession>
<feature type="compositionally biased region" description="Basic and acidic residues" evidence="1">
    <location>
        <begin position="131"/>
        <end position="146"/>
    </location>
</feature>
<dbReference type="AlphaFoldDB" id="A0A418YE65"/>
<feature type="transmembrane region" description="Helical" evidence="2">
    <location>
        <begin position="306"/>
        <end position="325"/>
    </location>
</feature>
<feature type="transmembrane region" description="Helical" evidence="2">
    <location>
        <begin position="400"/>
        <end position="417"/>
    </location>
</feature>
<feature type="transmembrane region" description="Helical" evidence="2">
    <location>
        <begin position="165"/>
        <end position="187"/>
    </location>
</feature>
<reference evidence="3 4" key="1">
    <citation type="submission" date="2018-09" db="EMBL/GenBank/DDBJ databases">
        <authorList>
            <person name="Wang F."/>
        </authorList>
    </citation>
    <scope>NUCLEOTIDE SEQUENCE [LARGE SCALE GENOMIC DNA]</scope>
    <source>
        <strain evidence="3 4">PLHSC7-2</strain>
    </source>
</reference>
<dbReference type="EMBL" id="QZCH01000013">
    <property type="protein sequence ID" value="RJG47420.1"/>
    <property type="molecule type" value="Genomic_DNA"/>
</dbReference>
<feature type="transmembrane region" description="Helical" evidence="2">
    <location>
        <begin position="193"/>
        <end position="216"/>
    </location>
</feature>
<feature type="transmembrane region" description="Helical" evidence="2">
    <location>
        <begin position="472"/>
        <end position="495"/>
    </location>
</feature>
<feature type="transmembrane region" description="Helical" evidence="2">
    <location>
        <begin position="730"/>
        <end position="753"/>
    </location>
</feature>
<feature type="transmembrane region" description="Helical" evidence="2">
    <location>
        <begin position="6"/>
        <end position="27"/>
    </location>
</feature>
<dbReference type="RefSeq" id="WP_119910800.1">
    <property type="nucleotide sequence ID" value="NZ_QZCH01000013.1"/>
</dbReference>
<feature type="transmembrane region" description="Helical" evidence="2">
    <location>
        <begin position="893"/>
        <end position="911"/>
    </location>
</feature>
<keyword evidence="2" id="KW-0472">Membrane</keyword>
<feature type="transmembrane region" description="Helical" evidence="2">
    <location>
        <begin position="640"/>
        <end position="660"/>
    </location>
</feature>
<evidence type="ECO:0000313" key="3">
    <source>
        <dbReference type="EMBL" id="RJG47420.1"/>
    </source>
</evidence>
<feature type="transmembrane region" description="Helical" evidence="2">
    <location>
        <begin position="447"/>
        <end position="466"/>
    </location>
</feature>
<evidence type="ECO:0000256" key="1">
    <source>
        <dbReference type="SAM" id="MobiDB-lite"/>
    </source>
</evidence>
<feature type="transmembrane region" description="Helical" evidence="2">
    <location>
        <begin position="672"/>
        <end position="691"/>
    </location>
</feature>
<dbReference type="OrthoDB" id="5422830at2"/>
<organism evidence="3 4">
    <name type="scientific">Motilimonas pumila</name>
    <dbReference type="NCBI Taxonomy" id="2303987"/>
    <lineage>
        <taxon>Bacteria</taxon>
        <taxon>Pseudomonadati</taxon>
        <taxon>Pseudomonadota</taxon>
        <taxon>Gammaproteobacteria</taxon>
        <taxon>Alteromonadales</taxon>
        <taxon>Alteromonadales genera incertae sedis</taxon>
        <taxon>Motilimonas</taxon>
    </lineage>
</organism>
<dbReference type="InterPro" id="IPR014600">
    <property type="entry name" value="UCP035905_mem"/>
</dbReference>
<feature type="compositionally biased region" description="Basic and acidic residues" evidence="1">
    <location>
        <begin position="89"/>
        <end position="101"/>
    </location>
</feature>
<feature type="transmembrane region" description="Helical" evidence="2">
    <location>
        <begin position="423"/>
        <end position="440"/>
    </location>
</feature>
<sequence length="916" mass="100285">MDSLLTFFGLAVMAFLFGGAGLAWYSFSQLKQANRRIDALNQAVTDLKQLLAKSDATQQNAASAPLQPVDEAPASGSPVESALELATESELRPPKEGRDSLACKAPNAVVPVQVATHSSSDQRASDAANTSEKKDRRAVNNKDKPPHPAPSHTPRPSLTERFEAFIANNGLLWIGGAILALGGVFLAKYSVEAGLVSIATRLVFGGVFAAALVLLAEYLYRKQGGQSGVLTTCAALASGGVITGFALVLVTFTYYQFISSALAFAGLAFISLLATALALRYGPLLAVIGIIGAYAVPALVNTDSNNLFALLMYVNLVSCAAMWVAQKVQKDWLWWQSFTGHFLWLAVSIAVGESGDIWLIFATMVVGLYLYIVAGVLGWRFSESNGQALAVKVLLMPRKEQLAIILSVMGLVAFYALHGFAPSLIWVCALLAVLCAWLPLRHSAFDAWPFVALAFCGYVIMMYPLPASGATLSVFAGAFGFTQFAAWLCFGYGWFMMKRYPKRLSYCLFSAVSSLCVFGLSYVISPLAISAQLYPLWSGHLLVMAAAAIWLGQQGLSAYGKAALWVLANTHLALVLSMWLNASTLTLALCGQLVLLAYYQKSYQLAFPSWLTKIGLSLVLLRVTLAPFTPEYSQENVLSVHWSLVVLPLMLAFIFAAYRLQTNRALKNWLEGALMHLLALFVTLETSYYLIGDYPSLQHLSFKEMAALSMNWLVLGTVYWWRYRISQRDLYLIAGSFLAGASGILHVAILWQYNPWFSAIDVGPYLLFNWVSVLWLVPLVMLSVALKYGLIPARLQLDIRFIYGLIALFCFLFVNATVRTVFQQQFIMVQLTTSQAELYTYSAVWLLIAASLVVLGQRLAQSPLYQSGFAILLVVILKAFLVDMAHLDGLYRAISFIGLGLSLVGLGWLFTRVRSH</sequence>
<dbReference type="PANTHER" id="PTHR38434">
    <property type="entry name" value="BLL2549 PROTEIN"/>
    <property type="match status" value="1"/>
</dbReference>
<evidence type="ECO:0000313" key="4">
    <source>
        <dbReference type="Proteomes" id="UP000283255"/>
    </source>
</evidence>
<feature type="transmembrane region" description="Helical" evidence="2">
    <location>
        <begin position="507"/>
        <end position="528"/>
    </location>
</feature>
<keyword evidence="2" id="KW-1133">Transmembrane helix</keyword>
<feature type="transmembrane region" description="Helical" evidence="2">
    <location>
        <begin position="765"/>
        <end position="789"/>
    </location>
</feature>
<protein>
    <submittedName>
        <fullName evidence="3">DUF2339 domain-containing protein</fullName>
    </submittedName>
</protein>
<dbReference type="InterPro" id="IPR019286">
    <property type="entry name" value="DUF2339_TM"/>
</dbReference>
<feature type="transmembrane region" description="Helical" evidence="2">
    <location>
        <begin position="582"/>
        <end position="599"/>
    </location>
</feature>
<feature type="transmembrane region" description="Helical" evidence="2">
    <location>
        <begin position="706"/>
        <end position="723"/>
    </location>
</feature>
<evidence type="ECO:0000256" key="2">
    <source>
        <dbReference type="SAM" id="Phobius"/>
    </source>
</evidence>
<dbReference type="PIRSF" id="PIRSF035905">
    <property type="entry name" value="UCP035905_mp"/>
    <property type="match status" value="1"/>
</dbReference>
<reference evidence="3 4" key="2">
    <citation type="submission" date="2019-01" db="EMBL/GenBank/DDBJ databases">
        <title>Motilimonas pumilus sp. nov., isolated from the gut of sea cucumber (Apostichopus japonicus).</title>
        <authorList>
            <person name="Wang F.-Q."/>
            <person name="Ren L.-H."/>
            <person name="Lin Y.-W."/>
            <person name="Sun G.-H."/>
            <person name="Du Z.-J."/>
            <person name="Zhao J.-X."/>
            <person name="Liu X.-J."/>
            <person name="Liu L.-J."/>
        </authorList>
    </citation>
    <scope>NUCLEOTIDE SEQUENCE [LARGE SCALE GENOMIC DNA]</scope>
    <source>
        <strain evidence="3 4">PLHSC7-2</strain>
    </source>
</reference>
<feature type="transmembrane region" description="Helical" evidence="2">
    <location>
        <begin position="357"/>
        <end position="379"/>
    </location>
</feature>
<comment type="caution">
    <text evidence="3">The sequence shown here is derived from an EMBL/GenBank/DDBJ whole genome shotgun (WGS) entry which is preliminary data.</text>
</comment>
<gene>
    <name evidence="3" type="ORF">D1Z90_10940</name>
</gene>
<keyword evidence="2" id="KW-0812">Transmembrane</keyword>
<proteinExistence type="predicted"/>
<feature type="compositionally biased region" description="Polar residues" evidence="1">
    <location>
        <begin position="115"/>
        <end position="130"/>
    </location>
</feature>
<dbReference type="Pfam" id="PF10101">
    <property type="entry name" value="DUF2339"/>
    <property type="match status" value="1"/>
</dbReference>
<feature type="transmembrane region" description="Helical" evidence="2">
    <location>
        <begin position="332"/>
        <end position="351"/>
    </location>
</feature>
<keyword evidence="4" id="KW-1185">Reference proteome</keyword>
<feature type="transmembrane region" description="Helical" evidence="2">
    <location>
        <begin position="534"/>
        <end position="551"/>
    </location>
</feature>
<feature type="transmembrane region" description="Helical" evidence="2">
    <location>
        <begin position="281"/>
        <end position="300"/>
    </location>
</feature>
<feature type="region of interest" description="Disordered" evidence="1">
    <location>
        <begin position="58"/>
        <end position="157"/>
    </location>
</feature>
<feature type="transmembrane region" description="Helical" evidence="2">
    <location>
        <begin position="254"/>
        <end position="274"/>
    </location>
</feature>
<feature type="transmembrane region" description="Helical" evidence="2">
    <location>
        <begin position="801"/>
        <end position="818"/>
    </location>
</feature>